<dbReference type="InterPro" id="IPR032675">
    <property type="entry name" value="LRR_dom_sf"/>
</dbReference>
<feature type="domain" description="F-box" evidence="1">
    <location>
        <begin position="3"/>
        <end position="45"/>
    </location>
</feature>
<name>A0A397SMR2_9GLOM</name>
<dbReference type="InterPro" id="IPR001810">
    <property type="entry name" value="F-box_dom"/>
</dbReference>
<dbReference type="EMBL" id="QKYT01000535">
    <property type="protein sequence ID" value="RIA83894.1"/>
    <property type="molecule type" value="Genomic_DNA"/>
</dbReference>
<evidence type="ECO:0000259" key="1">
    <source>
        <dbReference type="Pfam" id="PF12937"/>
    </source>
</evidence>
<comment type="caution">
    <text evidence="2">The sequence shown here is derived from an EMBL/GenBank/DDBJ whole genome shotgun (WGS) entry which is preliminary data.</text>
</comment>
<dbReference type="AlphaFoldDB" id="A0A397SMR2"/>
<reference evidence="2 3" key="1">
    <citation type="submission" date="2018-06" db="EMBL/GenBank/DDBJ databases">
        <title>Comparative genomics reveals the genomic features of Rhizophagus irregularis, R. cerebriforme, R. diaphanum and Gigaspora rosea, and their symbiotic lifestyle signature.</title>
        <authorList>
            <person name="Morin E."/>
            <person name="San Clemente H."/>
            <person name="Chen E.C.H."/>
            <person name="De La Providencia I."/>
            <person name="Hainaut M."/>
            <person name="Kuo A."/>
            <person name="Kohler A."/>
            <person name="Murat C."/>
            <person name="Tang N."/>
            <person name="Roy S."/>
            <person name="Loubradou J."/>
            <person name="Henrissat B."/>
            <person name="Grigoriev I.V."/>
            <person name="Corradi N."/>
            <person name="Roux C."/>
            <person name="Martin F.M."/>
        </authorList>
    </citation>
    <scope>NUCLEOTIDE SEQUENCE [LARGE SCALE GENOMIC DNA]</scope>
    <source>
        <strain evidence="2 3">DAOM 227022</strain>
    </source>
</reference>
<dbReference type="CDD" id="cd09917">
    <property type="entry name" value="F-box_SF"/>
    <property type="match status" value="1"/>
</dbReference>
<dbReference type="SUPFAM" id="SSF52047">
    <property type="entry name" value="RNI-like"/>
    <property type="match status" value="1"/>
</dbReference>
<dbReference type="Pfam" id="PF12937">
    <property type="entry name" value="F-box-like"/>
    <property type="match status" value="1"/>
</dbReference>
<accession>A0A397SMR2</accession>
<dbReference type="OrthoDB" id="550575at2759"/>
<organism evidence="2 3">
    <name type="scientific">Glomus cerebriforme</name>
    <dbReference type="NCBI Taxonomy" id="658196"/>
    <lineage>
        <taxon>Eukaryota</taxon>
        <taxon>Fungi</taxon>
        <taxon>Fungi incertae sedis</taxon>
        <taxon>Mucoromycota</taxon>
        <taxon>Glomeromycotina</taxon>
        <taxon>Glomeromycetes</taxon>
        <taxon>Glomerales</taxon>
        <taxon>Glomeraceae</taxon>
        <taxon>Glomus</taxon>
    </lineage>
</organism>
<keyword evidence="3" id="KW-1185">Reference proteome</keyword>
<evidence type="ECO:0000313" key="3">
    <source>
        <dbReference type="Proteomes" id="UP000265703"/>
    </source>
</evidence>
<dbReference type="SUPFAM" id="SSF81383">
    <property type="entry name" value="F-box domain"/>
    <property type="match status" value="1"/>
</dbReference>
<sequence>MVQLPVDCLNEIFEYLEDDIITLHSCLLVNRLWCEVSLKIFWRNVEKYHDSNFHTLIACLPNESKEILYKNGIIISNPTSKPPMFNYASFCKVLSIDQVHYKLEQILRNQQSILLQNLINNTSILAQEILKLFMIQISSLKELDFQSYLNTTFDFYPGAKCCLKNLSKLSCSSNISSEFFYQLSQICHNILSLNISVVQVISKGLSDLISSQKNLKYLGISYDGYDIDDENLKDINSSFTNPNNLSNLYLWGIRHNISLSFIIKFINLQELRLSFEYDEFFKNFEELQYAIFPKLQILKIQSTCTCQLLTTFLENNGKTLKELYVLDCDNSLYLAITKFCPNLKKLTIGFENNNSEKVKLLYKSCQYLESVEIW</sequence>
<dbReference type="InterPro" id="IPR036047">
    <property type="entry name" value="F-box-like_dom_sf"/>
</dbReference>
<protein>
    <recommendedName>
        <fullName evidence="1">F-box domain-containing protein</fullName>
    </recommendedName>
</protein>
<evidence type="ECO:0000313" key="2">
    <source>
        <dbReference type="EMBL" id="RIA83894.1"/>
    </source>
</evidence>
<dbReference type="Proteomes" id="UP000265703">
    <property type="component" value="Unassembled WGS sequence"/>
</dbReference>
<gene>
    <name evidence="2" type="ORF">C1645_833097</name>
</gene>
<dbReference type="Gene3D" id="3.80.10.10">
    <property type="entry name" value="Ribonuclease Inhibitor"/>
    <property type="match status" value="1"/>
</dbReference>
<proteinExistence type="predicted"/>